<evidence type="ECO:0000256" key="2">
    <source>
        <dbReference type="ARBA" id="ARBA00004496"/>
    </source>
</evidence>
<evidence type="ECO:0000256" key="1">
    <source>
        <dbReference type="ARBA" id="ARBA00004437"/>
    </source>
</evidence>
<sequence>MSNRKLQTKKSSSDDIDSLLDQVEQKYFKSPEAKRLSELAPKDCECTKKQETNWEEVEEILKDFKFEDTNPFGKSKNNSWVRKDVETAPHKITSSKGESSQEKKVEDSFRKCFSLLLGGSYEDLGLSEIGRERPCDKLKCLRCDFQVISFDNYAWDSSTDYLFLRNNMPEFQKLAVKLTKKKGCRAYACQCNHLSVSKITFVQAKPEVRWVCGKHKIRP</sequence>
<keyword evidence="7" id="KW-1185">Reference proteome</keyword>
<dbReference type="EMBL" id="CAXLJM020000004">
    <property type="protein sequence ID" value="CAL8070305.1"/>
    <property type="molecule type" value="Genomic_DNA"/>
</dbReference>
<name>A0ABP1PKX2_9HEXA</name>
<keyword evidence="3" id="KW-0963">Cytoplasm</keyword>
<dbReference type="PANTHER" id="PTHR33958">
    <property type="entry name" value="PROTEIN C8ORF37"/>
    <property type="match status" value="1"/>
</dbReference>
<evidence type="ECO:0000313" key="7">
    <source>
        <dbReference type="Proteomes" id="UP001642540"/>
    </source>
</evidence>
<proteinExistence type="predicted"/>
<evidence type="ECO:0000256" key="4">
    <source>
        <dbReference type="ARBA" id="ARBA00024819"/>
    </source>
</evidence>
<protein>
    <recommendedName>
        <fullName evidence="5">Cilia- and flagella-associated protein 418</fullName>
    </recommendedName>
</protein>
<accession>A0ABP1PKX2</accession>
<dbReference type="PANTHER" id="PTHR33958:SF1">
    <property type="entry name" value="CILIA- AND FLAGELLA-ASSOCIATED PROTEIN 418"/>
    <property type="match status" value="1"/>
</dbReference>
<comment type="subcellular location">
    <subcellularLocation>
        <location evidence="2">Cytoplasm</location>
    </subcellularLocation>
    <subcellularLocation>
        <location evidence="1">Photoreceptor inner segment</location>
    </subcellularLocation>
</comment>
<evidence type="ECO:0000256" key="5">
    <source>
        <dbReference type="ARBA" id="ARBA00026215"/>
    </source>
</evidence>
<gene>
    <name evidence="6" type="ORF">ODALV1_LOCUS1174</name>
</gene>
<reference evidence="6 7" key="1">
    <citation type="submission" date="2024-08" db="EMBL/GenBank/DDBJ databases">
        <authorList>
            <person name="Cucini C."/>
            <person name="Frati F."/>
        </authorList>
    </citation>
    <scope>NUCLEOTIDE SEQUENCE [LARGE SCALE GENOMIC DNA]</scope>
</reference>
<comment type="caution">
    <text evidence="6">The sequence shown here is derived from an EMBL/GenBank/DDBJ whole genome shotgun (WGS) entry which is preliminary data.</text>
</comment>
<dbReference type="Proteomes" id="UP001642540">
    <property type="component" value="Unassembled WGS sequence"/>
</dbReference>
<evidence type="ECO:0000256" key="3">
    <source>
        <dbReference type="ARBA" id="ARBA00022490"/>
    </source>
</evidence>
<organism evidence="6 7">
    <name type="scientific">Orchesella dallaii</name>
    <dbReference type="NCBI Taxonomy" id="48710"/>
    <lineage>
        <taxon>Eukaryota</taxon>
        <taxon>Metazoa</taxon>
        <taxon>Ecdysozoa</taxon>
        <taxon>Arthropoda</taxon>
        <taxon>Hexapoda</taxon>
        <taxon>Collembola</taxon>
        <taxon>Entomobryomorpha</taxon>
        <taxon>Entomobryoidea</taxon>
        <taxon>Orchesellidae</taxon>
        <taxon>Orchesellinae</taxon>
        <taxon>Orchesella</taxon>
    </lineage>
</organism>
<dbReference type="InterPro" id="IPR029239">
    <property type="entry name" value="CFAP418"/>
</dbReference>
<evidence type="ECO:0000313" key="6">
    <source>
        <dbReference type="EMBL" id="CAL8070305.1"/>
    </source>
</evidence>
<comment type="function">
    <text evidence="4">May be involved in photoreceptor outer segment disk morphogenesis.</text>
</comment>
<dbReference type="Pfam" id="PF14996">
    <property type="entry name" value="RMP"/>
    <property type="match status" value="1"/>
</dbReference>